<protein>
    <submittedName>
        <fullName evidence="1">Uncharacterized protein</fullName>
    </submittedName>
</protein>
<sequence length="79" mass="9363">MNVDNEECNDIKYHSIEPDLVVTIPRTRYWFWYLELGFPRIFLAEESSGLDEYHQLDNYIICINYDLDDGESIICDLPA</sequence>
<evidence type="ECO:0000313" key="1">
    <source>
        <dbReference type="EMBL" id="KAK6643314.1"/>
    </source>
</evidence>
<dbReference type="AlphaFoldDB" id="A0AAN8XM22"/>
<organism evidence="1 2">
    <name type="scientific">Polyplax serrata</name>
    <name type="common">Common mouse louse</name>
    <dbReference type="NCBI Taxonomy" id="468196"/>
    <lineage>
        <taxon>Eukaryota</taxon>
        <taxon>Metazoa</taxon>
        <taxon>Ecdysozoa</taxon>
        <taxon>Arthropoda</taxon>
        <taxon>Hexapoda</taxon>
        <taxon>Insecta</taxon>
        <taxon>Pterygota</taxon>
        <taxon>Neoptera</taxon>
        <taxon>Paraneoptera</taxon>
        <taxon>Psocodea</taxon>
        <taxon>Troctomorpha</taxon>
        <taxon>Phthiraptera</taxon>
        <taxon>Anoplura</taxon>
        <taxon>Polyplacidae</taxon>
        <taxon>Polyplax</taxon>
    </lineage>
</organism>
<accession>A0AAN8XM22</accession>
<evidence type="ECO:0000313" key="2">
    <source>
        <dbReference type="Proteomes" id="UP001372834"/>
    </source>
</evidence>
<dbReference type="EMBL" id="JAWJWE010000002">
    <property type="protein sequence ID" value="KAK6643314.1"/>
    <property type="molecule type" value="Genomic_DNA"/>
</dbReference>
<name>A0AAN8XM22_POLSC</name>
<reference evidence="1 2" key="1">
    <citation type="submission" date="2023-10" db="EMBL/GenBank/DDBJ databases">
        <title>Genomes of two closely related lineages of the louse Polyplax serrata with different host specificities.</title>
        <authorList>
            <person name="Martinu J."/>
            <person name="Tarabai H."/>
            <person name="Stefka J."/>
            <person name="Hypsa V."/>
        </authorList>
    </citation>
    <scope>NUCLEOTIDE SEQUENCE [LARGE SCALE GENOMIC DNA]</scope>
    <source>
        <strain evidence="1">HR10_N</strain>
    </source>
</reference>
<comment type="caution">
    <text evidence="1">The sequence shown here is derived from an EMBL/GenBank/DDBJ whole genome shotgun (WGS) entry which is preliminary data.</text>
</comment>
<dbReference type="Proteomes" id="UP001372834">
    <property type="component" value="Unassembled WGS sequence"/>
</dbReference>
<gene>
    <name evidence="1" type="ORF">RUM43_004819</name>
</gene>
<proteinExistence type="predicted"/>